<sequence length="99" mass="11058">MRQLRSGMPGSLLQSILSSKQQCLRGLSSSYSYLSSGSRGMWALGQWLPISAEMNKPTWRSTQWSHMTLDISPRRTSISSVRQPSLGPWLTSRPMITGT</sequence>
<reference evidence="1" key="1">
    <citation type="journal article" date="2015" name="Front. Microbiol.">
        <title>Combining genomic sequencing methods to explore viral diversity and reveal potential virus-host interactions.</title>
        <authorList>
            <person name="Chow C.E."/>
            <person name="Winget D.M."/>
            <person name="White R.A.III."/>
            <person name="Hallam S.J."/>
            <person name="Suttle C.A."/>
        </authorList>
    </citation>
    <scope>NUCLEOTIDE SEQUENCE</scope>
    <source>
        <strain evidence="1">Oxic3_4</strain>
    </source>
</reference>
<dbReference type="EMBL" id="KR029610">
    <property type="protein sequence ID" value="AKH48837.1"/>
    <property type="molecule type" value="Genomic_DNA"/>
</dbReference>
<name>A0A0F7LBX2_9VIRU</name>
<organism evidence="1">
    <name type="scientific">uncultured marine virus</name>
    <dbReference type="NCBI Taxonomy" id="186617"/>
    <lineage>
        <taxon>Viruses</taxon>
        <taxon>environmental samples</taxon>
    </lineage>
</organism>
<accession>A0A0F7LBX2</accession>
<protein>
    <submittedName>
        <fullName evidence="1">Uncharacterized protein</fullName>
    </submittedName>
</protein>
<reference evidence="1" key="2">
    <citation type="submission" date="2015-03" db="EMBL/GenBank/DDBJ databases">
        <authorList>
            <person name="Chow C.-E.T."/>
            <person name="Winget D.M."/>
            <person name="White R.A.III."/>
            <person name="Hallam S.J."/>
            <person name="Suttle C.A."/>
        </authorList>
    </citation>
    <scope>NUCLEOTIDE SEQUENCE</scope>
    <source>
        <strain evidence="1">Oxic3_4</strain>
    </source>
</reference>
<evidence type="ECO:0000313" key="1">
    <source>
        <dbReference type="EMBL" id="AKH48837.1"/>
    </source>
</evidence>
<proteinExistence type="predicted"/>